<protein>
    <submittedName>
        <fullName evidence="3">PE family protein</fullName>
    </submittedName>
</protein>
<dbReference type="Proteomes" id="UP000798951">
    <property type="component" value="Unassembled WGS sequence"/>
</dbReference>
<comment type="caution">
    <text evidence="3">The sequence shown here is derived from an EMBL/GenBank/DDBJ whole genome shotgun (WGS) entry which is preliminary data.</text>
</comment>
<dbReference type="RefSeq" id="WP_084458409.1">
    <property type="nucleotide sequence ID" value="NZ_VMSD01000002.1"/>
</dbReference>
<feature type="compositionally biased region" description="Polar residues" evidence="1">
    <location>
        <begin position="94"/>
        <end position="103"/>
    </location>
</feature>
<dbReference type="Pfam" id="PF00934">
    <property type="entry name" value="PE"/>
    <property type="match status" value="1"/>
</dbReference>
<dbReference type="InterPro" id="IPR000084">
    <property type="entry name" value="PE-PGRS_N"/>
</dbReference>
<keyword evidence="4" id="KW-1185">Reference proteome</keyword>
<dbReference type="Gene3D" id="1.10.287.850">
    <property type="entry name" value="HP0062-like domain"/>
    <property type="match status" value="1"/>
</dbReference>
<gene>
    <name evidence="3" type="ORF">FNL39_102431</name>
</gene>
<reference evidence="3 4" key="1">
    <citation type="submission" date="2019-07" db="EMBL/GenBank/DDBJ databases">
        <title>Genomic Encyclopedia of Type Strains, Phase IV (KMG-IV): sequencing the most valuable type-strain genomes for metagenomic binning, comparative biology and taxonomic classification.</title>
        <authorList>
            <person name="Goeker M."/>
        </authorList>
    </citation>
    <scope>NUCLEOTIDE SEQUENCE [LARGE SCALE GENOMIC DNA]</scope>
    <source>
        <strain evidence="3 4">DSM 44831</strain>
    </source>
</reference>
<accession>A0ABQ6YRJ7</accession>
<name>A0ABQ6YRJ7_9NOCA</name>
<organism evidence="3 4">
    <name type="scientific">Nocardia caishijiensis</name>
    <dbReference type="NCBI Taxonomy" id="184756"/>
    <lineage>
        <taxon>Bacteria</taxon>
        <taxon>Bacillati</taxon>
        <taxon>Actinomycetota</taxon>
        <taxon>Actinomycetes</taxon>
        <taxon>Mycobacteriales</taxon>
        <taxon>Nocardiaceae</taxon>
        <taxon>Nocardia</taxon>
    </lineage>
</organism>
<evidence type="ECO:0000313" key="3">
    <source>
        <dbReference type="EMBL" id="KAF0848283.1"/>
    </source>
</evidence>
<sequence>MGTDTNASVGGESSGIRFDSVAAVHAAAQLDTLAQRLENDLRLEEHTLSPAPAGSDAVSVRAAQTLTTVGESFHRNVTEGVLELRKIAANLRAQSDQVTQNEDITADELRSRNA</sequence>
<feature type="domain" description="PE" evidence="2">
    <location>
        <begin position="22"/>
        <end position="102"/>
    </location>
</feature>
<dbReference type="EMBL" id="VMSD01000002">
    <property type="protein sequence ID" value="KAF0848283.1"/>
    <property type="molecule type" value="Genomic_DNA"/>
</dbReference>
<evidence type="ECO:0000256" key="1">
    <source>
        <dbReference type="SAM" id="MobiDB-lite"/>
    </source>
</evidence>
<proteinExistence type="predicted"/>
<feature type="region of interest" description="Disordered" evidence="1">
    <location>
        <begin position="94"/>
        <end position="114"/>
    </location>
</feature>
<evidence type="ECO:0000313" key="4">
    <source>
        <dbReference type="Proteomes" id="UP000798951"/>
    </source>
</evidence>
<evidence type="ECO:0000259" key="2">
    <source>
        <dbReference type="Pfam" id="PF00934"/>
    </source>
</evidence>